<dbReference type="InterPro" id="IPR013011">
    <property type="entry name" value="PTS_EIIB_2"/>
</dbReference>
<dbReference type="PROSITE" id="PS51372">
    <property type="entry name" value="PRD_2"/>
    <property type="match status" value="1"/>
</dbReference>
<accession>A0A0D7X5W9</accession>
<dbReference type="SUPFAM" id="SSF52794">
    <property type="entry name" value="PTS system IIB component-like"/>
    <property type="match status" value="1"/>
</dbReference>
<evidence type="ECO:0000313" key="9">
    <source>
        <dbReference type="EMBL" id="KJD46775.1"/>
    </source>
</evidence>
<evidence type="ECO:0000256" key="4">
    <source>
        <dbReference type="ARBA" id="ARBA00023159"/>
    </source>
</evidence>
<feature type="domain" description="PTS EIIB type-2" evidence="7">
    <location>
        <begin position="411"/>
        <end position="501"/>
    </location>
</feature>
<dbReference type="InterPro" id="IPR036388">
    <property type="entry name" value="WH-like_DNA-bd_sf"/>
</dbReference>
<dbReference type="CDD" id="cd00211">
    <property type="entry name" value="PTS_IIA_fru"/>
    <property type="match status" value="1"/>
</dbReference>
<evidence type="ECO:0000256" key="1">
    <source>
        <dbReference type="ARBA" id="ARBA00022679"/>
    </source>
</evidence>
<keyword evidence="2" id="KW-0677">Repeat</keyword>
<dbReference type="EMBL" id="JTHP01000005">
    <property type="protein sequence ID" value="KJD46775.1"/>
    <property type="molecule type" value="Genomic_DNA"/>
</dbReference>
<keyword evidence="5" id="KW-0804">Transcription</keyword>
<dbReference type="PATRIC" id="fig|159743.3.peg.968"/>
<keyword evidence="1" id="KW-0808">Transferase</keyword>
<proteinExistence type="predicted"/>
<dbReference type="PROSITE" id="PS51094">
    <property type="entry name" value="PTS_EIIA_TYPE_2"/>
    <property type="match status" value="1"/>
</dbReference>
<evidence type="ECO:0000259" key="7">
    <source>
        <dbReference type="PROSITE" id="PS51099"/>
    </source>
</evidence>
<dbReference type="GO" id="GO:0009401">
    <property type="term" value="P:phosphoenolpyruvate-dependent sugar phosphotransferase system"/>
    <property type="evidence" value="ECO:0007669"/>
    <property type="project" value="InterPro"/>
</dbReference>
<feature type="domain" description="PRD" evidence="8">
    <location>
        <begin position="298"/>
        <end position="405"/>
    </location>
</feature>
<evidence type="ECO:0000256" key="5">
    <source>
        <dbReference type="ARBA" id="ARBA00023163"/>
    </source>
</evidence>
<dbReference type="Gene3D" id="3.40.50.2300">
    <property type="match status" value="1"/>
</dbReference>
<dbReference type="Gene3D" id="1.10.10.10">
    <property type="entry name" value="Winged helix-like DNA-binding domain superfamily/Winged helix DNA-binding domain"/>
    <property type="match status" value="2"/>
</dbReference>
<dbReference type="PANTHER" id="PTHR30185:SF13">
    <property type="entry name" value="LICABCH OPERON REGULATOR-RELATED"/>
    <property type="match status" value="1"/>
</dbReference>
<reference evidence="9 10" key="1">
    <citation type="submission" date="2014-11" db="EMBL/GenBank/DDBJ databases">
        <title>Draft Genome Sequences of Paenibacillus polymyxa NRRL B-30509 and Paenibacillus terrae NRRL B-30644, Strains from a Poultry Environment that Produce Tridecaptin A and Paenicidins.</title>
        <authorList>
            <person name="van Belkum M.J."/>
            <person name="Lohans C.T."/>
            <person name="Vederas J.C."/>
        </authorList>
    </citation>
    <scope>NUCLEOTIDE SEQUENCE [LARGE SCALE GENOMIC DNA]</scope>
    <source>
        <strain evidence="9 10">NRRL B-30644</strain>
    </source>
</reference>
<dbReference type="RefSeq" id="WP_044644993.1">
    <property type="nucleotide sequence ID" value="NZ_JTHP01000005.1"/>
</dbReference>
<dbReference type="PANTHER" id="PTHR30185">
    <property type="entry name" value="CRYPTIC BETA-GLUCOSIDE BGL OPERON ANTITERMINATOR"/>
    <property type="match status" value="1"/>
</dbReference>
<evidence type="ECO:0000259" key="6">
    <source>
        <dbReference type="PROSITE" id="PS51094"/>
    </source>
</evidence>
<dbReference type="InterPro" id="IPR036634">
    <property type="entry name" value="PRD_sf"/>
</dbReference>
<dbReference type="GO" id="GO:0008982">
    <property type="term" value="F:protein-N(PI)-phosphohistidine-sugar phosphotransferase activity"/>
    <property type="evidence" value="ECO:0007669"/>
    <property type="project" value="InterPro"/>
</dbReference>
<dbReference type="Gene3D" id="1.10.1790.10">
    <property type="entry name" value="PRD domain"/>
    <property type="match status" value="2"/>
</dbReference>
<keyword evidence="4" id="KW-0010">Activator</keyword>
<feature type="domain" description="PTS EIIA type-2" evidence="6">
    <location>
        <begin position="506"/>
        <end position="646"/>
    </location>
</feature>
<dbReference type="InterPro" id="IPR050661">
    <property type="entry name" value="BglG_antiterminators"/>
</dbReference>
<dbReference type="Proteomes" id="UP000032534">
    <property type="component" value="Unassembled WGS sequence"/>
</dbReference>
<dbReference type="Pfam" id="PF08279">
    <property type="entry name" value="HTH_11"/>
    <property type="match status" value="1"/>
</dbReference>
<keyword evidence="3" id="KW-0805">Transcription regulation</keyword>
<dbReference type="InterPro" id="IPR013196">
    <property type="entry name" value="HTH_11"/>
</dbReference>
<dbReference type="GO" id="GO:0006355">
    <property type="term" value="P:regulation of DNA-templated transcription"/>
    <property type="evidence" value="ECO:0007669"/>
    <property type="project" value="InterPro"/>
</dbReference>
<evidence type="ECO:0000259" key="8">
    <source>
        <dbReference type="PROSITE" id="PS51372"/>
    </source>
</evidence>
<comment type="caution">
    <text evidence="9">The sequence shown here is derived from an EMBL/GenBank/DDBJ whole genome shotgun (WGS) entry which is preliminary data.</text>
</comment>
<sequence length="655" mass="75803">MNFPYKRLKKLYQLVSGNDQGWSWTTKALSERLEVTERTIRDDLKKLGGILNEYGARLESKRGSGYTIMVVDPERYRLFAEEGQEETEVSGRLPGAPEERIRYELFKLLNTGEYVKMEDLADELYISRATMNNDFKIIRRILDDYALTLRTKPGYGVKVVGEEKSIRYCLAEYADVRDEEGQRSGMPLEQQQLFQGLDLPRIRAIILKHLRPNGIKMADLALKDLITHLAVMVLRVKEGHGLERFEKVAGGQRDIELATTILSEMEEAFGITCPLGELDYVLLHIVSKKMAETEWERLQSDRLFLAVREMLTFVYERFTYDLRDDERLSRDLFVHLKPMLTRLEHGMNMRNPLLGHIRKYYPLAYEITVGAVKELQKAFPYDINDNEIGYLALHIGAALERKYNIPHRRRKTVLLVCGSGYGTARILESRLRSLFAELDVSRVVSLREYEEMPTVDEDLIVSTIHLQQRKDKPSAVISPIPSERDMETITRMVRASDEEQEISLLRYFDQDLFMTRSDRPKKDALIEEMSGILRQKGVVTDKFLPAVMEREKLGSTALDRGMAIPHPLELSSNRTVVSVCLLEKPIQWDANHEVHVVFLLSICKEDYEQAMGIYDLFVELIRQEETLERLKHCHSFDAFMLIARQVLAVKSNDFH</sequence>
<organism evidence="9 10">
    <name type="scientific">Paenibacillus terrae</name>
    <dbReference type="NCBI Taxonomy" id="159743"/>
    <lineage>
        <taxon>Bacteria</taxon>
        <taxon>Bacillati</taxon>
        <taxon>Bacillota</taxon>
        <taxon>Bacilli</taxon>
        <taxon>Bacillales</taxon>
        <taxon>Paenibacillaceae</taxon>
        <taxon>Paenibacillus</taxon>
    </lineage>
</organism>
<gene>
    <name evidence="9" type="ORF">QD47_04500</name>
</gene>
<dbReference type="Pfam" id="PF05043">
    <property type="entry name" value="Mga"/>
    <property type="match status" value="1"/>
</dbReference>
<protein>
    <submittedName>
        <fullName evidence="9">DeoR faimly transcriptional regulator</fullName>
    </submittedName>
</protein>
<dbReference type="PROSITE" id="PS51099">
    <property type="entry name" value="PTS_EIIB_TYPE_2"/>
    <property type="match status" value="1"/>
</dbReference>
<evidence type="ECO:0000256" key="2">
    <source>
        <dbReference type="ARBA" id="ARBA00022737"/>
    </source>
</evidence>
<dbReference type="CDD" id="cd05568">
    <property type="entry name" value="PTS_IIB_bgl_like"/>
    <property type="match status" value="1"/>
</dbReference>
<dbReference type="Pfam" id="PF00359">
    <property type="entry name" value="PTS_EIIA_2"/>
    <property type="match status" value="1"/>
</dbReference>
<evidence type="ECO:0000256" key="3">
    <source>
        <dbReference type="ARBA" id="ARBA00023015"/>
    </source>
</evidence>
<dbReference type="InterPro" id="IPR016152">
    <property type="entry name" value="PTrfase/Anion_transptr"/>
</dbReference>
<dbReference type="InterPro" id="IPR011608">
    <property type="entry name" value="PRD"/>
</dbReference>
<keyword evidence="10" id="KW-1185">Reference proteome</keyword>
<dbReference type="SUPFAM" id="SSF63520">
    <property type="entry name" value="PTS-regulatory domain, PRD"/>
    <property type="match status" value="2"/>
</dbReference>
<dbReference type="InterPro" id="IPR002178">
    <property type="entry name" value="PTS_EIIA_type-2_dom"/>
</dbReference>
<evidence type="ECO:0000313" key="10">
    <source>
        <dbReference type="Proteomes" id="UP000032534"/>
    </source>
</evidence>
<dbReference type="Gene3D" id="3.40.930.10">
    <property type="entry name" value="Mannitol-specific EII, Chain A"/>
    <property type="match status" value="1"/>
</dbReference>
<dbReference type="SUPFAM" id="SSF55804">
    <property type="entry name" value="Phoshotransferase/anion transport protein"/>
    <property type="match status" value="1"/>
</dbReference>
<dbReference type="Pfam" id="PF00874">
    <property type="entry name" value="PRD"/>
    <property type="match status" value="2"/>
</dbReference>
<dbReference type="InterPro" id="IPR007737">
    <property type="entry name" value="Mga_HTH"/>
</dbReference>
<dbReference type="InterPro" id="IPR036095">
    <property type="entry name" value="PTS_EIIB-like_sf"/>
</dbReference>
<dbReference type="OrthoDB" id="3710983at2"/>
<name>A0A0D7X5W9_9BACL</name>
<dbReference type="AlphaFoldDB" id="A0A0D7X5W9"/>